<evidence type="ECO:0000313" key="2">
    <source>
        <dbReference type="Proteomes" id="UP001467690"/>
    </source>
</evidence>
<dbReference type="Proteomes" id="UP001467690">
    <property type="component" value="Unassembled WGS sequence"/>
</dbReference>
<protein>
    <submittedName>
        <fullName evidence="1">DUF2163 domain-containing protein</fullName>
    </submittedName>
</protein>
<dbReference type="EMBL" id="JBELOE010000265">
    <property type="protein sequence ID" value="MER2493361.1"/>
    <property type="molecule type" value="Genomic_DNA"/>
</dbReference>
<name>A0ABV1RKT7_9ALTE</name>
<comment type="caution">
    <text evidence="1">The sequence shown here is derived from an EMBL/GenBank/DDBJ whole genome shotgun (WGS) entry which is preliminary data.</text>
</comment>
<evidence type="ECO:0000313" key="1">
    <source>
        <dbReference type="EMBL" id="MER2493361.1"/>
    </source>
</evidence>
<organism evidence="1 2">
    <name type="scientific">Catenovulum sediminis</name>
    <dbReference type="NCBI Taxonomy" id="1740262"/>
    <lineage>
        <taxon>Bacteria</taxon>
        <taxon>Pseudomonadati</taxon>
        <taxon>Pseudomonadota</taxon>
        <taxon>Gammaproteobacteria</taxon>
        <taxon>Alteromonadales</taxon>
        <taxon>Alteromonadaceae</taxon>
        <taxon>Catenovulum</taxon>
    </lineage>
</organism>
<dbReference type="RefSeq" id="WP_143872511.1">
    <property type="nucleotide sequence ID" value="NZ_CP041660.1"/>
</dbReference>
<sequence length="196" mass="22386">MKTYPQAVEDMIASGHVKHAYLLYVDFEIPLSFTNAGFDIEADGVTYYSSDILQGVDRLSKQASLTVTEIKLAFSLKNQQMVSIAFSKNWQNRNVQINRVFLGEQNEVIHNENVWKGKTTERSDSDQELLITYTAKNIFGAFETTNSWRTTLASHHRRHPTDDCFKYAHKAQEVQYWGGKGNRINKTESNDSLGVK</sequence>
<accession>A0ABV1RKT7</accession>
<reference evidence="1 2" key="1">
    <citation type="submission" date="2024-06" db="EMBL/GenBank/DDBJ databases">
        <authorList>
            <person name="Chen R.Y."/>
        </authorList>
    </citation>
    <scope>NUCLEOTIDE SEQUENCE [LARGE SCALE GENOMIC DNA]</scope>
    <source>
        <strain evidence="1 2">D2</strain>
    </source>
</reference>
<proteinExistence type="predicted"/>
<keyword evidence="2" id="KW-1185">Reference proteome</keyword>
<gene>
    <name evidence="1" type="ORF">ABS311_15905</name>
</gene>